<evidence type="ECO:0000313" key="2">
    <source>
        <dbReference type="Proteomes" id="UP000325081"/>
    </source>
</evidence>
<evidence type="ECO:0000313" key="1">
    <source>
        <dbReference type="EMBL" id="GER39675.1"/>
    </source>
</evidence>
<keyword evidence="2" id="KW-1185">Reference proteome</keyword>
<name>A0A5A7Q3E8_STRAF</name>
<accession>A0A5A7Q3E8</accession>
<dbReference type="Proteomes" id="UP000325081">
    <property type="component" value="Unassembled WGS sequence"/>
</dbReference>
<comment type="caution">
    <text evidence="1">The sequence shown here is derived from an EMBL/GenBank/DDBJ whole genome shotgun (WGS) entry which is preliminary data.</text>
</comment>
<dbReference type="AlphaFoldDB" id="A0A5A7Q3E8"/>
<proteinExistence type="predicted"/>
<reference evidence="2" key="1">
    <citation type="journal article" date="2019" name="Curr. Biol.">
        <title>Genome Sequence of Striga asiatica Provides Insight into the Evolution of Plant Parasitism.</title>
        <authorList>
            <person name="Yoshida S."/>
            <person name="Kim S."/>
            <person name="Wafula E.K."/>
            <person name="Tanskanen J."/>
            <person name="Kim Y.M."/>
            <person name="Honaas L."/>
            <person name="Yang Z."/>
            <person name="Spallek T."/>
            <person name="Conn C.E."/>
            <person name="Ichihashi Y."/>
            <person name="Cheong K."/>
            <person name="Cui S."/>
            <person name="Der J.P."/>
            <person name="Gundlach H."/>
            <person name="Jiao Y."/>
            <person name="Hori C."/>
            <person name="Ishida J.K."/>
            <person name="Kasahara H."/>
            <person name="Kiba T."/>
            <person name="Kim M.S."/>
            <person name="Koo N."/>
            <person name="Laohavisit A."/>
            <person name="Lee Y.H."/>
            <person name="Lumba S."/>
            <person name="McCourt P."/>
            <person name="Mortimer J.C."/>
            <person name="Mutuku J.M."/>
            <person name="Nomura T."/>
            <person name="Sasaki-Sekimoto Y."/>
            <person name="Seto Y."/>
            <person name="Wang Y."/>
            <person name="Wakatake T."/>
            <person name="Sakakibara H."/>
            <person name="Demura T."/>
            <person name="Yamaguchi S."/>
            <person name="Yoneyama K."/>
            <person name="Manabe R.I."/>
            <person name="Nelson D.C."/>
            <person name="Schulman A.H."/>
            <person name="Timko M.P."/>
            <person name="dePamphilis C.W."/>
            <person name="Choi D."/>
            <person name="Shirasu K."/>
        </authorList>
    </citation>
    <scope>NUCLEOTIDE SEQUENCE [LARGE SCALE GENOMIC DNA]</scope>
    <source>
        <strain evidence="2">cv. UVA1</strain>
    </source>
</reference>
<gene>
    <name evidence="1" type="ORF">STAS_16302</name>
</gene>
<dbReference type="EMBL" id="BKCP01005738">
    <property type="protein sequence ID" value="GER39675.1"/>
    <property type="molecule type" value="Genomic_DNA"/>
</dbReference>
<protein>
    <submittedName>
        <fullName evidence="1">Succinylglutamate desuccinylase</fullName>
    </submittedName>
</protein>
<sequence length="114" mass="12880">MGRLWSHSRYHPGYLRSGEKYAADEVDFFGGREEILAVSEDGYGIWGAREDDFSEKGFGFLLEILLREIVGHFEKVSHAVEGGHVRGRELDSEAVAEFRSELKHVGARWGVRIG</sequence>
<organism evidence="1 2">
    <name type="scientific">Striga asiatica</name>
    <name type="common">Asiatic witchweed</name>
    <name type="synonym">Buchnera asiatica</name>
    <dbReference type="NCBI Taxonomy" id="4170"/>
    <lineage>
        <taxon>Eukaryota</taxon>
        <taxon>Viridiplantae</taxon>
        <taxon>Streptophyta</taxon>
        <taxon>Embryophyta</taxon>
        <taxon>Tracheophyta</taxon>
        <taxon>Spermatophyta</taxon>
        <taxon>Magnoliopsida</taxon>
        <taxon>eudicotyledons</taxon>
        <taxon>Gunneridae</taxon>
        <taxon>Pentapetalae</taxon>
        <taxon>asterids</taxon>
        <taxon>lamiids</taxon>
        <taxon>Lamiales</taxon>
        <taxon>Orobanchaceae</taxon>
        <taxon>Buchnereae</taxon>
        <taxon>Striga</taxon>
    </lineage>
</organism>